<dbReference type="eggNOG" id="COG1028">
    <property type="taxonomic scope" value="Bacteria"/>
</dbReference>
<dbReference type="InterPro" id="IPR020904">
    <property type="entry name" value="Sc_DH/Rdtase_CS"/>
</dbReference>
<dbReference type="CDD" id="cd05233">
    <property type="entry name" value="SDR_c"/>
    <property type="match status" value="1"/>
</dbReference>
<reference evidence="4 5" key="1">
    <citation type="submission" date="2013-04" db="EMBL/GenBank/DDBJ databases">
        <title>Hyphomonas sp. T24B3 Genome Sequencing.</title>
        <authorList>
            <person name="Lai Q."/>
            <person name="Shao Z."/>
        </authorList>
    </citation>
    <scope>NUCLEOTIDE SEQUENCE [LARGE SCALE GENOMIC DNA]</scope>
    <source>
        <strain evidence="4 5">T24B3</strain>
    </source>
</reference>
<dbReference type="PANTHER" id="PTHR43618:SF8">
    <property type="entry name" value="7ALPHA-HYDROXYSTEROID DEHYDROGENASE"/>
    <property type="match status" value="1"/>
</dbReference>
<dbReference type="EMBL" id="AWFB01000034">
    <property type="protein sequence ID" value="RAN32284.1"/>
    <property type="molecule type" value="Genomic_DNA"/>
</dbReference>
<gene>
    <name evidence="4" type="ORF">HY3_02870</name>
</gene>
<dbReference type="STRING" id="1280941.HY2_09725"/>
<name>A0A062U1F9_9PROT</name>
<dbReference type="FunFam" id="3.40.50.720:FF:000084">
    <property type="entry name" value="Short-chain dehydrogenase reductase"/>
    <property type="match status" value="1"/>
</dbReference>
<comment type="caution">
    <text evidence="4">The sequence shown here is derived from an EMBL/GenBank/DDBJ whole genome shotgun (WGS) entry which is preliminary data.</text>
</comment>
<proteinExistence type="inferred from homology"/>
<evidence type="ECO:0000256" key="3">
    <source>
        <dbReference type="ARBA" id="ARBA00023002"/>
    </source>
</evidence>
<dbReference type="PROSITE" id="PS00061">
    <property type="entry name" value="ADH_SHORT"/>
    <property type="match status" value="1"/>
</dbReference>
<organism evidence="4 5">
    <name type="scientific">Hyphomonas pacifica</name>
    <dbReference type="NCBI Taxonomy" id="1280941"/>
    <lineage>
        <taxon>Bacteria</taxon>
        <taxon>Pseudomonadati</taxon>
        <taxon>Pseudomonadota</taxon>
        <taxon>Alphaproteobacteria</taxon>
        <taxon>Hyphomonadales</taxon>
        <taxon>Hyphomonadaceae</taxon>
        <taxon>Hyphomonas</taxon>
    </lineage>
</organism>
<dbReference type="PRINTS" id="PR00080">
    <property type="entry name" value="SDRFAMILY"/>
</dbReference>
<evidence type="ECO:0000256" key="2">
    <source>
        <dbReference type="ARBA" id="ARBA00022857"/>
    </source>
</evidence>
<evidence type="ECO:0000256" key="1">
    <source>
        <dbReference type="ARBA" id="ARBA00006484"/>
    </source>
</evidence>
<accession>A0A062U1F9</accession>
<keyword evidence="3" id="KW-0560">Oxidoreductase</keyword>
<dbReference type="InterPro" id="IPR036291">
    <property type="entry name" value="NAD(P)-bd_dom_sf"/>
</dbReference>
<sequence>MKPVDGISLFLAGTHDKKPYEKGANIMSDLKDLAGRKALVTGSATGLGREIALRLARRGADVIINCSRSVEDGEATVADCQAEGAQARLVQADVSTKEGCRKLADAAAQFGRLDILVNNAGTTKHARDHADLDALNREDFLHLYAVNVVGPYLMMQACKPLLVASHEQTGRAAAVLNTSSIAGVTGIGSSVAYAATKGALNTMTLSLARALAPAIRVNAICPGFIGTRWFKDQMDEEQYLKMEENVAASVPLNVASGPEDIADSALFFLTDASRHVTGETLIVDAGMHLGYAPAKAR</sequence>
<evidence type="ECO:0000313" key="4">
    <source>
        <dbReference type="EMBL" id="RAN32284.1"/>
    </source>
</evidence>
<dbReference type="Proteomes" id="UP000249123">
    <property type="component" value="Unassembled WGS sequence"/>
</dbReference>
<dbReference type="NCBIfam" id="NF005559">
    <property type="entry name" value="PRK07231.1"/>
    <property type="match status" value="1"/>
</dbReference>
<dbReference type="InterPro" id="IPR052178">
    <property type="entry name" value="Sec_Metab_Biosynth_SDR"/>
</dbReference>
<keyword evidence="5" id="KW-1185">Reference proteome</keyword>
<evidence type="ECO:0000313" key="5">
    <source>
        <dbReference type="Proteomes" id="UP000249123"/>
    </source>
</evidence>
<dbReference type="SUPFAM" id="SSF51735">
    <property type="entry name" value="NAD(P)-binding Rossmann-fold domains"/>
    <property type="match status" value="1"/>
</dbReference>
<comment type="similarity">
    <text evidence="1">Belongs to the short-chain dehydrogenases/reductases (SDR) family.</text>
</comment>
<keyword evidence="2" id="KW-0521">NADP</keyword>
<dbReference type="Gene3D" id="3.40.50.720">
    <property type="entry name" value="NAD(P)-binding Rossmann-like Domain"/>
    <property type="match status" value="1"/>
</dbReference>
<dbReference type="AlphaFoldDB" id="A0A062U1F9"/>
<dbReference type="Pfam" id="PF13561">
    <property type="entry name" value="adh_short_C2"/>
    <property type="match status" value="1"/>
</dbReference>
<dbReference type="GO" id="GO:0016491">
    <property type="term" value="F:oxidoreductase activity"/>
    <property type="evidence" value="ECO:0007669"/>
    <property type="project" value="UniProtKB-KW"/>
</dbReference>
<dbReference type="PANTHER" id="PTHR43618">
    <property type="entry name" value="7-ALPHA-HYDROXYSTEROID DEHYDROGENASE"/>
    <property type="match status" value="1"/>
</dbReference>
<dbReference type="PRINTS" id="PR00081">
    <property type="entry name" value="GDHRDH"/>
</dbReference>
<dbReference type="InterPro" id="IPR002347">
    <property type="entry name" value="SDR_fam"/>
</dbReference>
<protein>
    <submittedName>
        <fullName evidence="4">Uncharacterized protein</fullName>
    </submittedName>
</protein>